<keyword evidence="3" id="KW-1185">Reference proteome</keyword>
<name>A0A6G6GK32_9FLAO</name>
<dbReference type="AlphaFoldDB" id="A0A6G6GK32"/>
<organism evidence="2 3">
    <name type="scientific">Rasiella rasia</name>
    <dbReference type="NCBI Taxonomy" id="2744027"/>
    <lineage>
        <taxon>Bacteria</taxon>
        <taxon>Pseudomonadati</taxon>
        <taxon>Bacteroidota</taxon>
        <taxon>Flavobacteriia</taxon>
        <taxon>Flavobacteriales</taxon>
        <taxon>Flavobacteriaceae</taxon>
        <taxon>Rasiella</taxon>
    </lineage>
</organism>
<accession>A0A6G6GK32</accession>
<reference evidence="2 3" key="1">
    <citation type="submission" date="2020-02" db="EMBL/GenBank/DDBJ databases">
        <title>Complete genome sequence of Flavobacteriaceae bacterium.</title>
        <authorList>
            <person name="Kim S.-J."/>
            <person name="Kim Y.-S."/>
            <person name="Kim K.-H."/>
        </authorList>
    </citation>
    <scope>NUCLEOTIDE SEQUENCE [LARGE SCALE GENOMIC DNA]</scope>
    <source>
        <strain evidence="2 3">RR4-40</strain>
    </source>
</reference>
<evidence type="ECO:0000313" key="3">
    <source>
        <dbReference type="Proteomes" id="UP000505306"/>
    </source>
</evidence>
<dbReference type="RefSeq" id="WP_164678801.1">
    <property type="nucleotide sequence ID" value="NZ_CP049057.1"/>
</dbReference>
<keyword evidence="1" id="KW-0472">Membrane</keyword>
<feature type="transmembrane region" description="Helical" evidence="1">
    <location>
        <begin position="169"/>
        <end position="190"/>
    </location>
</feature>
<protein>
    <submittedName>
        <fullName evidence="2">Uncharacterized protein</fullName>
    </submittedName>
</protein>
<keyword evidence="1" id="KW-0812">Transmembrane</keyword>
<dbReference type="Proteomes" id="UP000505306">
    <property type="component" value="Chromosome"/>
</dbReference>
<dbReference type="KEGG" id="mgel:G5B37_04115"/>
<keyword evidence="1" id="KW-1133">Transmembrane helix</keyword>
<proteinExistence type="predicted"/>
<feature type="transmembrane region" description="Helical" evidence="1">
    <location>
        <begin position="202"/>
        <end position="223"/>
    </location>
</feature>
<sequence length="240" mass="28323">MLQKTNLELQLFRTRKKRINEEAILDEVAAIFQQNEKERGDIKARIENGENKHQLSSLNIELLETDKIFGIDDIKQLCVTYRLRFLDSKFFKKDIPEEAISKIRVLEKDHNTTFHSYKIVAPAKLMKLENADDPLLFIPLGNDYYYLVHKWGNDLHPLRKWLMWPYKNFENLIFTVFLVSIFLTSITPMRAFTKGEVSNQEYLLMFLFMFKAVAGIVLFYGFAKGKNFNNAIWDSKFYNA</sequence>
<gene>
    <name evidence="2" type="ORF">G5B37_04115</name>
</gene>
<evidence type="ECO:0000256" key="1">
    <source>
        <dbReference type="SAM" id="Phobius"/>
    </source>
</evidence>
<evidence type="ECO:0000313" key="2">
    <source>
        <dbReference type="EMBL" id="QIE58773.1"/>
    </source>
</evidence>
<dbReference type="EMBL" id="CP049057">
    <property type="protein sequence ID" value="QIE58773.1"/>
    <property type="molecule type" value="Genomic_DNA"/>
</dbReference>